<dbReference type="CDD" id="cd03784">
    <property type="entry name" value="GT1_Gtf-like"/>
    <property type="match status" value="1"/>
</dbReference>
<keyword evidence="3 4" id="KW-0808">Transferase</keyword>
<dbReference type="EC" id="2.4.1.-" evidence="5"/>
<dbReference type="FunFam" id="3.40.50.2000:FF:000056">
    <property type="entry name" value="Glycosyltransferase"/>
    <property type="match status" value="1"/>
</dbReference>
<reference evidence="6 7" key="1">
    <citation type="journal article" date="2020" name="Mol. Biol. Evol.">
        <title>Distinct Expression and Methylation Patterns for Genes with Different Fates following a Single Whole-Genome Duplication in Flowering Plants.</title>
        <authorList>
            <person name="Shi T."/>
            <person name="Rahmani R.S."/>
            <person name="Gugger P.F."/>
            <person name="Wang M."/>
            <person name="Li H."/>
            <person name="Zhang Y."/>
            <person name="Li Z."/>
            <person name="Wang Q."/>
            <person name="Van de Peer Y."/>
            <person name="Marchal K."/>
            <person name="Chen J."/>
        </authorList>
    </citation>
    <scope>NUCLEOTIDE SEQUENCE [LARGE SCALE GENOMIC DNA]</scope>
    <source>
        <tissue evidence="6">Leaf</tissue>
    </source>
</reference>
<dbReference type="PANTHER" id="PTHR48048">
    <property type="entry name" value="GLYCOSYLTRANSFERASE"/>
    <property type="match status" value="1"/>
</dbReference>
<keyword evidence="2 4" id="KW-0328">Glycosyltransferase</keyword>
<dbReference type="PROSITE" id="PS00375">
    <property type="entry name" value="UDPGT"/>
    <property type="match status" value="1"/>
</dbReference>
<comment type="caution">
    <text evidence="6">The sequence shown here is derived from an EMBL/GenBank/DDBJ whole genome shotgun (WGS) entry which is preliminary data.</text>
</comment>
<evidence type="ECO:0000256" key="1">
    <source>
        <dbReference type="ARBA" id="ARBA00009995"/>
    </source>
</evidence>
<protein>
    <recommendedName>
        <fullName evidence="5">Glycosyltransferase</fullName>
        <ecNumber evidence="5">2.4.1.-</ecNumber>
    </recommendedName>
</protein>
<evidence type="ECO:0000256" key="3">
    <source>
        <dbReference type="ARBA" id="ARBA00022679"/>
    </source>
</evidence>
<keyword evidence="7" id="KW-1185">Reference proteome</keyword>
<evidence type="ECO:0000256" key="2">
    <source>
        <dbReference type="ARBA" id="ARBA00022676"/>
    </source>
</evidence>
<proteinExistence type="inferred from homology"/>
<dbReference type="Gene3D" id="3.40.50.2000">
    <property type="entry name" value="Glycogen Phosphorylase B"/>
    <property type="match status" value="2"/>
</dbReference>
<dbReference type="InterPro" id="IPR035595">
    <property type="entry name" value="UDP_glycos_trans_CS"/>
</dbReference>
<dbReference type="AlphaFoldDB" id="A0A822YG33"/>
<sequence length="413" mass="45125">MLLCFPVLGMGHLTPFLRLAVTLDAHGCMVSFRPTVSLAESSHLNHFLSTHPRIQSLEFHILPLELDPATANSHPALCSPSLSPPLSSLVIDILLADAVAPVAANLSLPNYILFTSSAKMLALVAHFPTIADTSSRIPKSWIPPPLFNPAHLFTTLIKANGGALIHSKGILINTFESLERESLSVLNNGTVVSGLPPVLAIGPLEPYEYKNGPWLAWLDAQPEESVVYVSFGSRTALPKEQIKELGTGLERSGYKFLWVLKGMKVDTEDEEELVDLVDHGFLERVKDKGVVIKDWVDQTEILAHKVIGGFVSHCGWNSVTEAAYQGVPILAWPQYGDQKINAEVVKWGWGGEELVSGDEIGMRIGELMENNQLKRQARHLRGEARKAVGSGGNSDQLLTAAIMHMCEKTQTIN</sequence>
<dbReference type="PANTHER" id="PTHR48048:SF76">
    <property type="entry name" value="UDP-GLYCOSYLTRANSFERASE 708D1-LIKE"/>
    <property type="match status" value="1"/>
</dbReference>
<organism evidence="6 7">
    <name type="scientific">Nelumbo nucifera</name>
    <name type="common">Sacred lotus</name>
    <dbReference type="NCBI Taxonomy" id="4432"/>
    <lineage>
        <taxon>Eukaryota</taxon>
        <taxon>Viridiplantae</taxon>
        <taxon>Streptophyta</taxon>
        <taxon>Embryophyta</taxon>
        <taxon>Tracheophyta</taxon>
        <taxon>Spermatophyta</taxon>
        <taxon>Magnoliopsida</taxon>
        <taxon>Proteales</taxon>
        <taxon>Nelumbonaceae</taxon>
        <taxon>Nelumbo</taxon>
    </lineage>
</organism>
<dbReference type="Proteomes" id="UP000607653">
    <property type="component" value="Unassembled WGS sequence"/>
</dbReference>
<evidence type="ECO:0000256" key="4">
    <source>
        <dbReference type="RuleBase" id="RU003718"/>
    </source>
</evidence>
<dbReference type="SUPFAM" id="SSF53756">
    <property type="entry name" value="UDP-Glycosyltransferase/glycogen phosphorylase"/>
    <property type="match status" value="1"/>
</dbReference>
<dbReference type="EMBL" id="DUZY01000003">
    <property type="protein sequence ID" value="DAD31382.1"/>
    <property type="molecule type" value="Genomic_DNA"/>
</dbReference>
<dbReference type="GO" id="GO:0035251">
    <property type="term" value="F:UDP-glucosyltransferase activity"/>
    <property type="evidence" value="ECO:0007669"/>
    <property type="project" value="InterPro"/>
</dbReference>
<evidence type="ECO:0000256" key="5">
    <source>
        <dbReference type="RuleBase" id="RU362057"/>
    </source>
</evidence>
<evidence type="ECO:0000313" key="7">
    <source>
        <dbReference type="Proteomes" id="UP000607653"/>
    </source>
</evidence>
<name>A0A822YG33_NELNU</name>
<gene>
    <name evidence="6" type="ORF">HUJ06_010233</name>
</gene>
<evidence type="ECO:0000313" key="6">
    <source>
        <dbReference type="EMBL" id="DAD31382.1"/>
    </source>
</evidence>
<comment type="similarity">
    <text evidence="1 4">Belongs to the UDP-glycosyltransferase family.</text>
</comment>
<dbReference type="InterPro" id="IPR050481">
    <property type="entry name" value="UDP-glycosyltransf_plant"/>
</dbReference>
<dbReference type="Pfam" id="PF00201">
    <property type="entry name" value="UDPGT"/>
    <property type="match status" value="1"/>
</dbReference>
<accession>A0A822YG33</accession>
<dbReference type="InterPro" id="IPR002213">
    <property type="entry name" value="UDP_glucos_trans"/>
</dbReference>